<reference evidence="2 3" key="1">
    <citation type="submission" date="2023-07" db="EMBL/GenBank/DDBJ databases">
        <title>Genomic Encyclopedia of Type Strains, Phase IV (KMG-IV): sequencing the most valuable type-strain genomes for metagenomic binning, comparative biology and taxonomic classification.</title>
        <authorList>
            <person name="Goeker M."/>
        </authorList>
    </citation>
    <scope>NUCLEOTIDE SEQUENCE [LARGE SCALE GENOMIC DNA]</scope>
    <source>
        <strain evidence="2 3">DSM 29005</strain>
    </source>
</reference>
<organism evidence="2 3">
    <name type="scientific">Metabacillus malikii</name>
    <dbReference type="NCBI Taxonomy" id="1504265"/>
    <lineage>
        <taxon>Bacteria</taxon>
        <taxon>Bacillati</taxon>
        <taxon>Bacillota</taxon>
        <taxon>Bacilli</taxon>
        <taxon>Bacillales</taxon>
        <taxon>Bacillaceae</taxon>
        <taxon>Metabacillus</taxon>
    </lineage>
</organism>
<name>A0ABT9ZCW5_9BACI</name>
<feature type="coiled-coil region" evidence="1">
    <location>
        <begin position="6"/>
        <end position="33"/>
    </location>
</feature>
<protein>
    <submittedName>
        <fullName evidence="2">Uncharacterized protein YpiB (UPF0302 family)</fullName>
    </submittedName>
</protein>
<dbReference type="Proteomes" id="UP001234495">
    <property type="component" value="Unassembled WGS sequence"/>
</dbReference>
<evidence type="ECO:0000313" key="2">
    <source>
        <dbReference type="EMBL" id="MDQ0229774.1"/>
    </source>
</evidence>
<dbReference type="EMBL" id="JAUSUD010000003">
    <property type="protein sequence ID" value="MDQ0229774.1"/>
    <property type="molecule type" value="Genomic_DNA"/>
</dbReference>
<comment type="caution">
    <text evidence="2">The sequence shown here is derived from an EMBL/GenBank/DDBJ whole genome shotgun (WGS) entry which is preliminary data.</text>
</comment>
<proteinExistence type="predicted"/>
<dbReference type="Pfam" id="PF08181">
    <property type="entry name" value="DegQ"/>
    <property type="match status" value="1"/>
</dbReference>
<gene>
    <name evidence="2" type="ORF">J2S19_001026</name>
</gene>
<keyword evidence="3" id="KW-1185">Reference proteome</keyword>
<keyword evidence="1" id="KW-0175">Coiled coil</keyword>
<evidence type="ECO:0000256" key="1">
    <source>
        <dbReference type="SAM" id="Coils"/>
    </source>
</evidence>
<sequence>MDQQKIEELAQMLLKLEQEIIETKASLQNINESIDKYNKYDFLHVS</sequence>
<accession>A0ABT9ZCW5</accession>
<dbReference type="RefSeq" id="WP_307338052.1">
    <property type="nucleotide sequence ID" value="NZ_JAUSUD010000003.1"/>
</dbReference>
<dbReference type="InterPro" id="IPR012554">
    <property type="entry name" value="DegQ"/>
</dbReference>
<evidence type="ECO:0000313" key="3">
    <source>
        <dbReference type="Proteomes" id="UP001234495"/>
    </source>
</evidence>